<organism evidence="1">
    <name type="scientific">marine sediment metagenome</name>
    <dbReference type="NCBI Taxonomy" id="412755"/>
    <lineage>
        <taxon>unclassified sequences</taxon>
        <taxon>metagenomes</taxon>
        <taxon>ecological metagenomes</taxon>
    </lineage>
</organism>
<dbReference type="AlphaFoldDB" id="X1BSC5"/>
<sequence length="35" mass="4139">RLSKLDGVLFNYADQVVNFFLPREKYLKTFAGMKE</sequence>
<protein>
    <submittedName>
        <fullName evidence="1">Uncharacterized protein</fullName>
    </submittedName>
</protein>
<dbReference type="EMBL" id="BART01016620">
    <property type="protein sequence ID" value="GAG84047.1"/>
    <property type="molecule type" value="Genomic_DNA"/>
</dbReference>
<reference evidence="1" key="1">
    <citation type="journal article" date="2014" name="Front. Microbiol.">
        <title>High frequency of phylogenetically diverse reductive dehalogenase-homologous genes in deep subseafloor sedimentary metagenomes.</title>
        <authorList>
            <person name="Kawai M."/>
            <person name="Futagami T."/>
            <person name="Toyoda A."/>
            <person name="Takaki Y."/>
            <person name="Nishi S."/>
            <person name="Hori S."/>
            <person name="Arai W."/>
            <person name="Tsubouchi T."/>
            <person name="Morono Y."/>
            <person name="Uchiyama I."/>
            <person name="Ito T."/>
            <person name="Fujiyama A."/>
            <person name="Inagaki F."/>
            <person name="Takami H."/>
        </authorList>
    </citation>
    <scope>NUCLEOTIDE SEQUENCE</scope>
    <source>
        <strain evidence="1">Expedition CK06-06</strain>
    </source>
</reference>
<evidence type="ECO:0000313" key="1">
    <source>
        <dbReference type="EMBL" id="GAG84047.1"/>
    </source>
</evidence>
<proteinExistence type="predicted"/>
<feature type="non-terminal residue" evidence="1">
    <location>
        <position position="1"/>
    </location>
</feature>
<comment type="caution">
    <text evidence="1">The sequence shown here is derived from an EMBL/GenBank/DDBJ whole genome shotgun (WGS) entry which is preliminary data.</text>
</comment>
<name>X1BSC5_9ZZZZ</name>
<gene>
    <name evidence="1" type="ORF">S01H4_31908</name>
</gene>
<accession>X1BSC5</accession>